<sequence>MPGIDPNIVVHKLYVDPRFQPIKQKKRLFNNKKKKAIREEVQTLLKADAIATCPKDFYPLPCLGRLVDGSAGH</sequence>
<evidence type="ECO:0000313" key="1">
    <source>
        <dbReference type="EMBL" id="GAA0185115.1"/>
    </source>
</evidence>
<dbReference type="Proteomes" id="UP001454036">
    <property type="component" value="Unassembled WGS sequence"/>
</dbReference>
<accession>A0AAV3RWV0</accession>
<dbReference type="InterPro" id="IPR043502">
    <property type="entry name" value="DNA/RNA_pol_sf"/>
</dbReference>
<protein>
    <submittedName>
        <fullName evidence="1">Uncharacterized protein</fullName>
    </submittedName>
</protein>
<reference evidence="1 2" key="1">
    <citation type="submission" date="2024-01" db="EMBL/GenBank/DDBJ databases">
        <title>The complete chloroplast genome sequence of Lithospermum erythrorhizon: insights into the phylogenetic relationship among Boraginaceae species and the maternal lineages of purple gromwells.</title>
        <authorList>
            <person name="Okada T."/>
            <person name="Watanabe K."/>
        </authorList>
    </citation>
    <scope>NUCLEOTIDE SEQUENCE [LARGE SCALE GENOMIC DNA]</scope>
</reference>
<evidence type="ECO:0000313" key="2">
    <source>
        <dbReference type="Proteomes" id="UP001454036"/>
    </source>
</evidence>
<dbReference type="AlphaFoldDB" id="A0AAV3RWV0"/>
<dbReference type="SUPFAM" id="SSF56672">
    <property type="entry name" value="DNA/RNA polymerases"/>
    <property type="match status" value="1"/>
</dbReference>
<keyword evidence="2" id="KW-1185">Reference proteome</keyword>
<dbReference type="EMBL" id="BAABME010012436">
    <property type="protein sequence ID" value="GAA0185115.1"/>
    <property type="molecule type" value="Genomic_DNA"/>
</dbReference>
<organism evidence="1 2">
    <name type="scientific">Lithospermum erythrorhizon</name>
    <name type="common">Purple gromwell</name>
    <name type="synonym">Lithospermum officinale var. erythrorhizon</name>
    <dbReference type="NCBI Taxonomy" id="34254"/>
    <lineage>
        <taxon>Eukaryota</taxon>
        <taxon>Viridiplantae</taxon>
        <taxon>Streptophyta</taxon>
        <taxon>Embryophyta</taxon>
        <taxon>Tracheophyta</taxon>
        <taxon>Spermatophyta</taxon>
        <taxon>Magnoliopsida</taxon>
        <taxon>eudicotyledons</taxon>
        <taxon>Gunneridae</taxon>
        <taxon>Pentapetalae</taxon>
        <taxon>asterids</taxon>
        <taxon>lamiids</taxon>
        <taxon>Boraginales</taxon>
        <taxon>Boraginaceae</taxon>
        <taxon>Boraginoideae</taxon>
        <taxon>Lithospermeae</taxon>
        <taxon>Lithospermum</taxon>
    </lineage>
</organism>
<comment type="caution">
    <text evidence="1">The sequence shown here is derived from an EMBL/GenBank/DDBJ whole genome shotgun (WGS) entry which is preliminary data.</text>
</comment>
<proteinExistence type="predicted"/>
<dbReference type="Gene3D" id="3.10.10.10">
    <property type="entry name" value="HIV Type 1 Reverse Transcriptase, subunit A, domain 1"/>
    <property type="match status" value="1"/>
</dbReference>
<name>A0AAV3RWV0_LITER</name>
<gene>
    <name evidence="1" type="ORF">LIER_32403</name>
</gene>